<feature type="compositionally biased region" description="Basic and acidic residues" evidence="1">
    <location>
        <begin position="128"/>
        <end position="138"/>
    </location>
</feature>
<feature type="compositionally biased region" description="Basic and acidic residues" evidence="1">
    <location>
        <begin position="78"/>
        <end position="101"/>
    </location>
</feature>
<sequence length="266" mass="30950">MEGWGRRISSQPSNYFSNPPQKEKEEQQQKVQRTEPAEKDDQKPAVQKPRIKATSRSRSGSRKFQTYYRAEPASNPRNVKEMYKKTEDGGEPLLEKDEKEKKSRRKGHKKNVRAPKEEMQRTSPTPEENLKEEMRERECKAGGRKNVWVRKMDEKEGTKGQCRPEIGYTHEMKEMENKLSGISVSSEIERAKTNGVYRGCSQGNRNLQRWVPRKQRNVGMIWVRKDELSKGNLVRNLSSELPLVDGGDMQQMKDGVLTRYCMGQWT</sequence>
<dbReference type="AlphaFoldDB" id="A0AAV6NIU2"/>
<protein>
    <submittedName>
        <fullName evidence="2">Uncharacterized protein</fullName>
    </submittedName>
</protein>
<accession>A0AAV6NIU2</accession>
<evidence type="ECO:0000313" key="2">
    <source>
        <dbReference type="EMBL" id="KAG6598326.1"/>
    </source>
</evidence>
<reference evidence="2 3" key="1">
    <citation type="journal article" date="2021" name="Hortic Res">
        <title>The domestication of Cucurbita argyrosperma as revealed by the genome of its wild relative.</title>
        <authorList>
            <person name="Barrera-Redondo J."/>
            <person name="Sanchez-de la Vega G."/>
            <person name="Aguirre-Liguori J.A."/>
            <person name="Castellanos-Morales G."/>
            <person name="Gutierrez-Guerrero Y.T."/>
            <person name="Aguirre-Dugua X."/>
            <person name="Aguirre-Planter E."/>
            <person name="Tenaillon M.I."/>
            <person name="Lira-Saade R."/>
            <person name="Eguiarte L.E."/>
        </authorList>
    </citation>
    <scope>NUCLEOTIDE SEQUENCE [LARGE SCALE GENOMIC DNA]</scope>
    <source>
        <strain evidence="2">JBR-2021</strain>
    </source>
</reference>
<evidence type="ECO:0000313" key="3">
    <source>
        <dbReference type="Proteomes" id="UP000685013"/>
    </source>
</evidence>
<feature type="compositionally biased region" description="Polar residues" evidence="1">
    <location>
        <begin position="8"/>
        <end position="20"/>
    </location>
</feature>
<comment type="caution">
    <text evidence="2">The sequence shown here is derived from an EMBL/GenBank/DDBJ whole genome shotgun (WGS) entry which is preliminary data.</text>
</comment>
<organism evidence="2 3">
    <name type="scientific">Cucurbita argyrosperma subsp. sororia</name>
    <dbReference type="NCBI Taxonomy" id="37648"/>
    <lineage>
        <taxon>Eukaryota</taxon>
        <taxon>Viridiplantae</taxon>
        <taxon>Streptophyta</taxon>
        <taxon>Embryophyta</taxon>
        <taxon>Tracheophyta</taxon>
        <taxon>Spermatophyta</taxon>
        <taxon>Magnoliopsida</taxon>
        <taxon>eudicotyledons</taxon>
        <taxon>Gunneridae</taxon>
        <taxon>Pentapetalae</taxon>
        <taxon>rosids</taxon>
        <taxon>fabids</taxon>
        <taxon>Cucurbitales</taxon>
        <taxon>Cucurbitaceae</taxon>
        <taxon>Cucurbiteae</taxon>
        <taxon>Cucurbita</taxon>
    </lineage>
</organism>
<evidence type="ECO:0000256" key="1">
    <source>
        <dbReference type="SAM" id="MobiDB-lite"/>
    </source>
</evidence>
<feature type="non-terminal residue" evidence="2">
    <location>
        <position position="1"/>
    </location>
</feature>
<feature type="compositionally biased region" description="Basic and acidic residues" evidence="1">
    <location>
        <begin position="21"/>
        <end position="43"/>
    </location>
</feature>
<keyword evidence="3" id="KW-1185">Reference proteome</keyword>
<dbReference type="EMBL" id="JAGKQH010000005">
    <property type="protein sequence ID" value="KAG6598326.1"/>
    <property type="molecule type" value="Genomic_DNA"/>
</dbReference>
<feature type="compositionally biased region" description="Basic residues" evidence="1">
    <location>
        <begin position="49"/>
        <end position="61"/>
    </location>
</feature>
<feature type="compositionally biased region" description="Basic residues" evidence="1">
    <location>
        <begin position="102"/>
        <end position="113"/>
    </location>
</feature>
<gene>
    <name evidence="2" type="ORF">SDJN03_08104</name>
</gene>
<feature type="region of interest" description="Disordered" evidence="1">
    <location>
        <begin position="1"/>
        <end position="138"/>
    </location>
</feature>
<dbReference type="Proteomes" id="UP000685013">
    <property type="component" value="Chromosome 5"/>
</dbReference>
<name>A0AAV6NIU2_9ROSI</name>
<proteinExistence type="predicted"/>